<comment type="subcellular location">
    <subcellularLocation>
        <location evidence="1">Nucleus</location>
    </subcellularLocation>
</comment>
<evidence type="ECO:0000256" key="5">
    <source>
        <dbReference type="ARBA" id="ARBA00022694"/>
    </source>
</evidence>
<dbReference type="SUPFAM" id="SSF143870">
    <property type="entry name" value="PF0523-like"/>
    <property type="match status" value="1"/>
</dbReference>
<dbReference type="GO" id="GO:0016301">
    <property type="term" value="F:kinase activity"/>
    <property type="evidence" value="ECO:0007669"/>
    <property type="project" value="UniProtKB-KW"/>
</dbReference>
<protein>
    <recommendedName>
        <fullName evidence="4">EKC/KEOPS complex subunit CGI121</fullName>
    </recommendedName>
    <alternativeName>
        <fullName evidence="3">EKC/KEOPS complex subunit cgi121</fullName>
    </alternativeName>
</protein>
<evidence type="ECO:0000256" key="2">
    <source>
        <dbReference type="ARBA" id="ARBA00005546"/>
    </source>
</evidence>
<evidence type="ECO:0000313" key="9">
    <source>
        <dbReference type="EMBL" id="KAK3341997.1"/>
    </source>
</evidence>
<dbReference type="EMBL" id="JAUIQD010000008">
    <property type="protein sequence ID" value="KAK3341997.1"/>
    <property type="molecule type" value="Genomic_DNA"/>
</dbReference>
<dbReference type="GO" id="GO:0000408">
    <property type="term" value="C:EKC/KEOPS complex"/>
    <property type="evidence" value="ECO:0007669"/>
    <property type="project" value="TreeGrafter"/>
</dbReference>
<keyword evidence="5" id="KW-0819">tRNA processing</keyword>
<name>A0AAJ0M8S8_9PEZI</name>
<comment type="similarity">
    <text evidence="2 8">Belongs to the CGI121/TPRKB family.</text>
</comment>
<sequence>MSLETIQIEHVPATHRVHVALFRDVSNADFLQSQLLARNADFEYAFIDASSVASRLQLLSAVYRALTNLIDGTLQTNNVHSEVVISLSPSNNIAEAYRRWGITLGKTKDIVVAKIIYPPSLPSPSEDSTAPAPTLPTTEDIWAHLSENVKGTPVPLSDEQISKSTDWPKLRKYYALNGLPVLAKITDEAAKVKEMERLIIMRMALRGL</sequence>
<dbReference type="GO" id="GO:0005634">
    <property type="term" value="C:nucleus"/>
    <property type="evidence" value="ECO:0007669"/>
    <property type="project" value="UniProtKB-SubCell"/>
</dbReference>
<evidence type="ECO:0000256" key="4">
    <source>
        <dbReference type="ARBA" id="ARBA00016009"/>
    </source>
</evidence>
<keyword evidence="9" id="KW-0418">Kinase</keyword>
<organism evidence="9 10">
    <name type="scientific">Lasiosphaeria hispida</name>
    <dbReference type="NCBI Taxonomy" id="260671"/>
    <lineage>
        <taxon>Eukaryota</taxon>
        <taxon>Fungi</taxon>
        <taxon>Dikarya</taxon>
        <taxon>Ascomycota</taxon>
        <taxon>Pezizomycotina</taxon>
        <taxon>Sordariomycetes</taxon>
        <taxon>Sordariomycetidae</taxon>
        <taxon>Sordariales</taxon>
        <taxon>Lasiosphaeriaceae</taxon>
        <taxon>Lasiosphaeria</taxon>
    </lineage>
</organism>
<dbReference type="InterPro" id="IPR013926">
    <property type="entry name" value="CGI121/TPRKB"/>
</dbReference>
<dbReference type="Gene3D" id="3.30.2380.10">
    <property type="entry name" value="CGI121/TPRKB"/>
    <property type="match status" value="1"/>
</dbReference>
<dbReference type="PANTHER" id="PTHR15840">
    <property type="entry name" value="CGI-121 FAMILY MEMBER"/>
    <property type="match status" value="1"/>
</dbReference>
<dbReference type="InterPro" id="IPR036504">
    <property type="entry name" value="CGI121/TPRKB_sf"/>
</dbReference>
<comment type="caution">
    <text evidence="9">The sequence shown here is derived from an EMBL/GenBank/DDBJ whole genome shotgun (WGS) entry which is preliminary data.</text>
</comment>
<dbReference type="GO" id="GO:0005829">
    <property type="term" value="C:cytosol"/>
    <property type="evidence" value="ECO:0007669"/>
    <property type="project" value="TreeGrafter"/>
</dbReference>
<evidence type="ECO:0000313" key="10">
    <source>
        <dbReference type="Proteomes" id="UP001275084"/>
    </source>
</evidence>
<comment type="function">
    <text evidence="7">Component of the EKC/KEOPS complex that is required for the formation of a threonylcarbamoyl group on adenosine at position 37 (t(6)A37) in tRNAs that read codons beginning with adenine. The complex is probably involved in the transfer of the threonylcarbamoyl moiety of threonylcarbamoyl-AMP (TC-AMP) to the N6 group of A37. CGI121 acts as an allosteric effector that regulates the t(6)A activity of the complex. The EKC/KEOPS complex also promotes both telomere uncapping and telomere elongation. The complex is required for efficient recruitment of transcriptional coactivators. CGI121 is not required for tRNA modification.</text>
</comment>
<keyword evidence="10" id="KW-1185">Reference proteome</keyword>
<dbReference type="GO" id="GO:0002949">
    <property type="term" value="P:tRNA threonylcarbamoyladenosine modification"/>
    <property type="evidence" value="ECO:0007669"/>
    <property type="project" value="TreeGrafter"/>
</dbReference>
<dbReference type="Pfam" id="PF08617">
    <property type="entry name" value="CGI-121"/>
    <property type="match status" value="1"/>
</dbReference>
<evidence type="ECO:0000256" key="3">
    <source>
        <dbReference type="ARBA" id="ARBA00015316"/>
    </source>
</evidence>
<reference evidence="9" key="2">
    <citation type="submission" date="2023-06" db="EMBL/GenBank/DDBJ databases">
        <authorList>
            <consortium name="Lawrence Berkeley National Laboratory"/>
            <person name="Haridas S."/>
            <person name="Hensen N."/>
            <person name="Bonometti L."/>
            <person name="Westerberg I."/>
            <person name="Brannstrom I.O."/>
            <person name="Guillou S."/>
            <person name="Cros-Aarteil S."/>
            <person name="Calhoun S."/>
            <person name="Kuo A."/>
            <person name="Mondo S."/>
            <person name="Pangilinan J."/>
            <person name="Riley R."/>
            <person name="Labutti K."/>
            <person name="Andreopoulos B."/>
            <person name="Lipzen A."/>
            <person name="Chen C."/>
            <person name="Yanf M."/>
            <person name="Daum C."/>
            <person name="Ng V."/>
            <person name="Clum A."/>
            <person name="Steindorff A."/>
            <person name="Ohm R."/>
            <person name="Martin F."/>
            <person name="Silar P."/>
            <person name="Natvig D."/>
            <person name="Lalanne C."/>
            <person name="Gautier V."/>
            <person name="Ament-Velasquez S.L."/>
            <person name="Kruys A."/>
            <person name="Hutchinson M.I."/>
            <person name="Powell A.J."/>
            <person name="Barry K."/>
            <person name="Miller A.N."/>
            <person name="Grigoriev I.V."/>
            <person name="Debuchy R."/>
            <person name="Gladieux P."/>
            <person name="Thoren M.H."/>
            <person name="Johannesson H."/>
        </authorList>
    </citation>
    <scope>NUCLEOTIDE SEQUENCE</scope>
    <source>
        <strain evidence="9">CBS 955.72</strain>
    </source>
</reference>
<dbReference type="Proteomes" id="UP001275084">
    <property type="component" value="Unassembled WGS sequence"/>
</dbReference>
<dbReference type="PANTHER" id="PTHR15840:SF10">
    <property type="entry name" value="EKC_KEOPS COMPLEX SUBUNIT TPRKB"/>
    <property type="match status" value="1"/>
</dbReference>
<evidence type="ECO:0000256" key="8">
    <source>
        <dbReference type="RuleBase" id="RU004398"/>
    </source>
</evidence>
<proteinExistence type="inferred from homology"/>
<keyword evidence="9" id="KW-0808">Transferase</keyword>
<reference evidence="9" key="1">
    <citation type="journal article" date="2023" name="Mol. Phylogenet. Evol.">
        <title>Genome-scale phylogeny and comparative genomics of the fungal order Sordariales.</title>
        <authorList>
            <person name="Hensen N."/>
            <person name="Bonometti L."/>
            <person name="Westerberg I."/>
            <person name="Brannstrom I.O."/>
            <person name="Guillou S."/>
            <person name="Cros-Aarteil S."/>
            <person name="Calhoun S."/>
            <person name="Haridas S."/>
            <person name="Kuo A."/>
            <person name="Mondo S."/>
            <person name="Pangilinan J."/>
            <person name="Riley R."/>
            <person name="LaButti K."/>
            <person name="Andreopoulos B."/>
            <person name="Lipzen A."/>
            <person name="Chen C."/>
            <person name="Yan M."/>
            <person name="Daum C."/>
            <person name="Ng V."/>
            <person name="Clum A."/>
            <person name="Steindorff A."/>
            <person name="Ohm R.A."/>
            <person name="Martin F."/>
            <person name="Silar P."/>
            <person name="Natvig D.O."/>
            <person name="Lalanne C."/>
            <person name="Gautier V."/>
            <person name="Ament-Velasquez S.L."/>
            <person name="Kruys A."/>
            <person name="Hutchinson M.I."/>
            <person name="Powell A.J."/>
            <person name="Barry K."/>
            <person name="Miller A.N."/>
            <person name="Grigoriev I.V."/>
            <person name="Debuchy R."/>
            <person name="Gladieux P."/>
            <person name="Hiltunen Thoren M."/>
            <person name="Johannesson H."/>
        </authorList>
    </citation>
    <scope>NUCLEOTIDE SEQUENCE</scope>
    <source>
        <strain evidence="9">CBS 955.72</strain>
    </source>
</reference>
<evidence type="ECO:0000256" key="7">
    <source>
        <dbReference type="ARBA" id="ARBA00025043"/>
    </source>
</evidence>
<gene>
    <name evidence="9" type="ORF">B0T25DRAFT_356798</name>
</gene>
<evidence type="ECO:0000256" key="1">
    <source>
        <dbReference type="ARBA" id="ARBA00004123"/>
    </source>
</evidence>
<dbReference type="AlphaFoldDB" id="A0AAJ0M8S8"/>
<keyword evidence="6 8" id="KW-0539">Nucleus</keyword>
<accession>A0AAJ0M8S8</accession>
<evidence type="ECO:0000256" key="6">
    <source>
        <dbReference type="ARBA" id="ARBA00023242"/>
    </source>
</evidence>